<dbReference type="InterPro" id="IPR046342">
    <property type="entry name" value="CBS_dom_sf"/>
</dbReference>
<dbReference type="PROSITE" id="PS51371">
    <property type="entry name" value="CBS"/>
    <property type="match status" value="2"/>
</dbReference>
<feature type="domain" description="PTS EIIA type-2" evidence="3">
    <location>
        <begin position="5"/>
        <end position="149"/>
    </location>
</feature>
<dbReference type="SUPFAM" id="SSF55804">
    <property type="entry name" value="Phoshotransferase/anion transport protein"/>
    <property type="match status" value="1"/>
</dbReference>
<accession>A0A855X2A8</accession>
<dbReference type="InterPro" id="IPR000644">
    <property type="entry name" value="CBS_dom"/>
</dbReference>
<dbReference type="InterPro" id="IPR051257">
    <property type="entry name" value="Diverse_CBS-Domain"/>
</dbReference>
<dbReference type="AlphaFoldDB" id="A0A855X2A8"/>
<dbReference type="EMBL" id="PQAP01000219">
    <property type="protein sequence ID" value="PWB68051.1"/>
    <property type="molecule type" value="Genomic_DNA"/>
</dbReference>
<evidence type="ECO:0000313" key="6">
    <source>
        <dbReference type="Proteomes" id="UP000250918"/>
    </source>
</evidence>
<sequence length="301" mass="33875">MKLANLLMEDRINLDLKSRTKGAAVCELLGMLHDEGIELDFDAIIDSIREREEVEDTSYGHGFAFPHARTDAVNEMYVLIGISRQGLEGRTSDGIPLHIVCLLLTPTTIAKLYLQMLSGLARVGRTPGMLERLLAIETKADLIKLVADSNVMIDKELLARDVMRHKVESVTPDDTIKHVADLMFRHRLSGLAVVDHDNKLLGIVNDRDVIMAALPNYEQLVKEGSYALDFEPFEELLKRENLIKVAQLYRTDIEVVTPEARVVEVAAKMILRDLRRVFVVDNNELVGIVLRKDIVNMVIRG</sequence>
<dbReference type="Pfam" id="PF00571">
    <property type="entry name" value="CBS"/>
    <property type="match status" value="2"/>
</dbReference>
<evidence type="ECO:0000256" key="2">
    <source>
        <dbReference type="PROSITE-ProRule" id="PRU00703"/>
    </source>
</evidence>
<evidence type="ECO:0000259" key="4">
    <source>
        <dbReference type="PROSITE" id="PS51371"/>
    </source>
</evidence>
<protein>
    <recommendedName>
        <fullName evidence="7">CBS domain-containing protein</fullName>
    </recommendedName>
</protein>
<dbReference type="PANTHER" id="PTHR43080:SF2">
    <property type="entry name" value="CBS DOMAIN-CONTAINING PROTEIN"/>
    <property type="match status" value="1"/>
</dbReference>
<name>A0A855X2A8_9BACT</name>
<dbReference type="InterPro" id="IPR016152">
    <property type="entry name" value="PTrfase/Anion_transptr"/>
</dbReference>
<evidence type="ECO:0008006" key="7">
    <source>
        <dbReference type="Google" id="ProtNLM"/>
    </source>
</evidence>
<evidence type="ECO:0000313" key="5">
    <source>
        <dbReference type="EMBL" id="PWB68051.1"/>
    </source>
</evidence>
<organism evidence="5 6">
    <name type="scientific">candidate division GN15 bacterium</name>
    <dbReference type="NCBI Taxonomy" id="2072418"/>
    <lineage>
        <taxon>Bacteria</taxon>
        <taxon>candidate division GN15</taxon>
    </lineage>
</organism>
<dbReference type="SMART" id="SM00116">
    <property type="entry name" value="CBS"/>
    <property type="match status" value="2"/>
</dbReference>
<feature type="domain" description="CBS" evidence="4">
    <location>
        <begin position="163"/>
        <end position="223"/>
    </location>
</feature>
<dbReference type="Pfam" id="PF00359">
    <property type="entry name" value="PTS_EIIA_2"/>
    <property type="match status" value="1"/>
</dbReference>
<reference evidence="5 6" key="1">
    <citation type="journal article" date="2018" name="ISME J.">
        <title>A methanotrophic archaeon couples anaerobic oxidation of methane to Fe(III) reduction.</title>
        <authorList>
            <person name="Cai C."/>
            <person name="Leu A.O."/>
            <person name="Xie G.J."/>
            <person name="Guo J."/>
            <person name="Feng Y."/>
            <person name="Zhao J.X."/>
            <person name="Tyson G.W."/>
            <person name="Yuan Z."/>
            <person name="Hu S."/>
        </authorList>
    </citation>
    <scope>NUCLEOTIDE SEQUENCE [LARGE SCALE GENOMIC DNA]</scope>
    <source>
        <strain evidence="5">FeB_12</strain>
    </source>
</reference>
<dbReference type="Proteomes" id="UP000250918">
    <property type="component" value="Unassembled WGS sequence"/>
</dbReference>
<dbReference type="PROSITE" id="PS51094">
    <property type="entry name" value="PTS_EIIA_TYPE_2"/>
    <property type="match status" value="1"/>
</dbReference>
<proteinExistence type="predicted"/>
<dbReference type="Gene3D" id="3.40.930.10">
    <property type="entry name" value="Mannitol-specific EII, Chain A"/>
    <property type="match status" value="1"/>
</dbReference>
<feature type="domain" description="CBS" evidence="4">
    <location>
        <begin position="249"/>
        <end position="301"/>
    </location>
</feature>
<evidence type="ECO:0000256" key="1">
    <source>
        <dbReference type="ARBA" id="ARBA00023122"/>
    </source>
</evidence>
<comment type="caution">
    <text evidence="5">The sequence shown here is derived from an EMBL/GenBank/DDBJ whole genome shotgun (WGS) entry which is preliminary data.</text>
</comment>
<evidence type="ECO:0000259" key="3">
    <source>
        <dbReference type="PROSITE" id="PS51094"/>
    </source>
</evidence>
<gene>
    <name evidence="5" type="ORF">C3F09_12420</name>
</gene>
<dbReference type="SUPFAM" id="SSF54631">
    <property type="entry name" value="CBS-domain pair"/>
    <property type="match status" value="1"/>
</dbReference>
<keyword evidence="1 2" id="KW-0129">CBS domain</keyword>
<dbReference type="Gene3D" id="3.10.580.10">
    <property type="entry name" value="CBS-domain"/>
    <property type="match status" value="1"/>
</dbReference>
<dbReference type="InterPro" id="IPR002178">
    <property type="entry name" value="PTS_EIIA_type-2_dom"/>
</dbReference>
<dbReference type="PANTHER" id="PTHR43080">
    <property type="entry name" value="CBS DOMAIN-CONTAINING PROTEIN CBSX3, MITOCHONDRIAL"/>
    <property type="match status" value="1"/>
</dbReference>